<organism evidence="6 7">
    <name type="scientific">Candidatus Anaerobiospirillum pullistercoris</name>
    <dbReference type="NCBI Taxonomy" id="2838452"/>
    <lineage>
        <taxon>Bacteria</taxon>
        <taxon>Pseudomonadati</taxon>
        <taxon>Pseudomonadota</taxon>
        <taxon>Gammaproteobacteria</taxon>
        <taxon>Aeromonadales</taxon>
        <taxon>Succinivibrionaceae</taxon>
        <taxon>Anaerobiospirillum</taxon>
    </lineage>
</organism>
<dbReference type="Pfam" id="PF25137">
    <property type="entry name" value="ADH_Fe_C"/>
    <property type="match status" value="1"/>
</dbReference>
<dbReference type="InterPro" id="IPR001670">
    <property type="entry name" value="ADH_Fe/GldA"/>
</dbReference>
<dbReference type="InterPro" id="IPR044731">
    <property type="entry name" value="BDH-like"/>
</dbReference>
<evidence type="ECO:0000256" key="1">
    <source>
        <dbReference type="ARBA" id="ARBA00001962"/>
    </source>
</evidence>
<dbReference type="Gene3D" id="1.20.1090.10">
    <property type="entry name" value="Dehydroquinate synthase-like - alpha domain"/>
    <property type="match status" value="1"/>
</dbReference>
<dbReference type="GO" id="GO:1990002">
    <property type="term" value="F:methylglyoxal reductase (NADPH) (acetol producing) activity"/>
    <property type="evidence" value="ECO:0007669"/>
    <property type="project" value="TreeGrafter"/>
</dbReference>
<accession>A0A9D2AZQ2</accession>
<comment type="cofactor">
    <cofactor evidence="1">
        <name>Fe cation</name>
        <dbReference type="ChEBI" id="CHEBI:24875"/>
    </cofactor>
</comment>
<proteinExistence type="inferred from homology"/>
<dbReference type="PANTHER" id="PTHR43633:SF1">
    <property type="entry name" value="ALCOHOL DEHYDROGENASE YQHD"/>
    <property type="match status" value="1"/>
</dbReference>
<dbReference type="GO" id="GO:0005829">
    <property type="term" value="C:cytosol"/>
    <property type="evidence" value="ECO:0007669"/>
    <property type="project" value="TreeGrafter"/>
</dbReference>
<name>A0A9D2AZQ2_9GAMM</name>
<dbReference type="InterPro" id="IPR018211">
    <property type="entry name" value="ADH_Fe_CS"/>
</dbReference>
<keyword evidence="3" id="KW-0560">Oxidoreductase</keyword>
<dbReference type="EMBL" id="DXEV01000002">
    <property type="protein sequence ID" value="HIX55853.1"/>
    <property type="molecule type" value="Genomic_DNA"/>
</dbReference>
<comment type="caution">
    <text evidence="6">The sequence shown here is derived from an EMBL/GenBank/DDBJ whole genome shotgun (WGS) entry which is preliminary data.</text>
</comment>
<dbReference type="CDD" id="cd08187">
    <property type="entry name" value="BDH"/>
    <property type="match status" value="1"/>
</dbReference>
<evidence type="ECO:0000313" key="6">
    <source>
        <dbReference type="EMBL" id="HIX55853.1"/>
    </source>
</evidence>
<evidence type="ECO:0000259" key="5">
    <source>
        <dbReference type="Pfam" id="PF25137"/>
    </source>
</evidence>
<dbReference type="FunFam" id="3.40.50.1970:FF:000003">
    <property type="entry name" value="Alcohol dehydrogenase, iron-containing"/>
    <property type="match status" value="1"/>
</dbReference>
<dbReference type="GO" id="GO:0008106">
    <property type="term" value="F:alcohol dehydrogenase (NADP+) activity"/>
    <property type="evidence" value="ECO:0007669"/>
    <property type="project" value="TreeGrafter"/>
</dbReference>
<reference evidence="6" key="2">
    <citation type="submission" date="2021-04" db="EMBL/GenBank/DDBJ databases">
        <authorList>
            <person name="Gilroy R."/>
        </authorList>
    </citation>
    <scope>NUCLEOTIDE SEQUENCE</scope>
    <source>
        <strain evidence="6">USASDec5-558</strain>
    </source>
</reference>
<protein>
    <submittedName>
        <fullName evidence="6">Iron-containing alcohol dehydrogenase</fullName>
    </submittedName>
</protein>
<feature type="domain" description="Alcohol dehydrogenase iron-type/glycerol dehydrogenase GldA" evidence="4">
    <location>
        <begin position="9"/>
        <end position="179"/>
    </location>
</feature>
<evidence type="ECO:0000256" key="3">
    <source>
        <dbReference type="ARBA" id="ARBA00023002"/>
    </source>
</evidence>
<dbReference type="Proteomes" id="UP000886829">
    <property type="component" value="Unassembled WGS sequence"/>
</dbReference>
<dbReference type="GO" id="GO:0046872">
    <property type="term" value="F:metal ion binding"/>
    <property type="evidence" value="ECO:0007669"/>
    <property type="project" value="InterPro"/>
</dbReference>
<evidence type="ECO:0000313" key="7">
    <source>
        <dbReference type="Proteomes" id="UP000886829"/>
    </source>
</evidence>
<dbReference type="PROSITE" id="PS00913">
    <property type="entry name" value="ADH_IRON_1"/>
    <property type="match status" value="1"/>
</dbReference>
<dbReference type="InterPro" id="IPR056798">
    <property type="entry name" value="ADH_Fe_C"/>
</dbReference>
<evidence type="ECO:0000259" key="4">
    <source>
        <dbReference type="Pfam" id="PF00465"/>
    </source>
</evidence>
<feature type="domain" description="Fe-containing alcohol dehydrogenase-like C-terminal" evidence="5">
    <location>
        <begin position="191"/>
        <end position="395"/>
    </location>
</feature>
<comment type="similarity">
    <text evidence="2">Belongs to the iron-containing alcohol dehydrogenase family.</text>
</comment>
<dbReference type="GO" id="GO:1990362">
    <property type="term" value="F:butanol dehydrogenase (NAD+) activity"/>
    <property type="evidence" value="ECO:0007669"/>
    <property type="project" value="InterPro"/>
</dbReference>
<reference evidence="6" key="1">
    <citation type="journal article" date="2021" name="PeerJ">
        <title>Extensive microbial diversity within the chicken gut microbiome revealed by metagenomics and culture.</title>
        <authorList>
            <person name="Gilroy R."/>
            <person name="Ravi A."/>
            <person name="Getino M."/>
            <person name="Pursley I."/>
            <person name="Horton D.L."/>
            <person name="Alikhan N.F."/>
            <person name="Baker D."/>
            <person name="Gharbi K."/>
            <person name="Hall N."/>
            <person name="Watson M."/>
            <person name="Adriaenssens E.M."/>
            <person name="Foster-Nyarko E."/>
            <person name="Jarju S."/>
            <person name="Secka A."/>
            <person name="Antonio M."/>
            <person name="Oren A."/>
            <person name="Chaudhuri R.R."/>
            <person name="La Ragione R."/>
            <person name="Hildebrand F."/>
            <person name="Pallen M.J."/>
        </authorList>
    </citation>
    <scope>NUCLEOTIDE SEQUENCE</scope>
    <source>
        <strain evidence="6">USASDec5-558</strain>
    </source>
</reference>
<evidence type="ECO:0000256" key="2">
    <source>
        <dbReference type="ARBA" id="ARBA00007358"/>
    </source>
</evidence>
<dbReference type="PANTHER" id="PTHR43633">
    <property type="entry name" value="ALCOHOL DEHYDROGENASE YQHD"/>
    <property type="match status" value="1"/>
</dbReference>
<gene>
    <name evidence="6" type="ORF">H9850_00050</name>
</gene>
<dbReference type="Pfam" id="PF00465">
    <property type="entry name" value="Fe-ADH"/>
    <property type="match status" value="1"/>
</dbReference>
<dbReference type="SUPFAM" id="SSF56796">
    <property type="entry name" value="Dehydroquinate synthase-like"/>
    <property type="match status" value="1"/>
</dbReference>
<dbReference type="Gene3D" id="3.40.50.1970">
    <property type="match status" value="1"/>
</dbReference>
<sequence>MRPFEYYSPTKLVFGLDCLKDKLSAELQRVGAKKVLLTYGGGSIKRTGVYDQVQSELQKAGCTVFELSGIEPNPHVTSVDKGAAICKENQVDLVLAVGGGSTMDASKAICAAACYDGPAWDLVLDGSKIKKALPLFTINTIAATGSEYDNTGVITNLETKEKLPIGSPFLWPVVSFLDPSFTYSVPASQIVAGSCDIMSHFFEAYFVRALSPIAQGVIEAAERTVMKYTPVVLKDPKNYEARSKLLWTSTLGCNGFATLGNDPTVFPCHAIEHEVSAYYDITHGIGLAIITPHLLRYFLEKDAGLTPRYVEFATNIMELKREDYESDAALIEAAFKKLEDFYRSIGVPAGLKDVGVTDEHFKAMAEHIDSHWIAPLSAFVVPFTVDDVVEVLKRSL</sequence>
<dbReference type="AlphaFoldDB" id="A0A9D2AZQ2"/>